<dbReference type="eggNOG" id="ENOG502R7D3">
    <property type="taxonomic scope" value="Eukaryota"/>
</dbReference>
<evidence type="ECO:0000313" key="2">
    <source>
        <dbReference type="EnsemblPlants" id="OB10G12400.1"/>
    </source>
</evidence>
<sequence length="96" mass="9502">MSSSSSSSPATSCSLSSEGGRGRLVQRQDEVVVGAEGAGGGAVVVGSPLGVDAAGELVEAAGVDAEVEDDADGEEHQHDERADSACLARVVAHILL</sequence>
<organism evidence="2">
    <name type="scientific">Oryza brachyantha</name>
    <name type="common">malo sina</name>
    <dbReference type="NCBI Taxonomy" id="4533"/>
    <lineage>
        <taxon>Eukaryota</taxon>
        <taxon>Viridiplantae</taxon>
        <taxon>Streptophyta</taxon>
        <taxon>Embryophyta</taxon>
        <taxon>Tracheophyta</taxon>
        <taxon>Spermatophyta</taxon>
        <taxon>Magnoliopsida</taxon>
        <taxon>Liliopsida</taxon>
        <taxon>Poales</taxon>
        <taxon>Poaceae</taxon>
        <taxon>BOP clade</taxon>
        <taxon>Oryzoideae</taxon>
        <taxon>Oryzeae</taxon>
        <taxon>Oryzinae</taxon>
        <taxon>Oryza</taxon>
    </lineage>
</organism>
<evidence type="ECO:0000313" key="3">
    <source>
        <dbReference type="Proteomes" id="UP000006038"/>
    </source>
</evidence>
<dbReference type="HOGENOM" id="CLU_2365768_0_0_1"/>
<evidence type="ECO:0000256" key="1">
    <source>
        <dbReference type="SAM" id="MobiDB-lite"/>
    </source>
</evidence>
<feature type="compositionally biased region" description="Low complexity" evidence="1">
    <location>
        <begin position="1"/>
        <end position="17"/>
    </location>
</feature>
<dbReference type="EnsemblPlants" id="OB10G12400.1">
    <property type="protein sequence ID" value="OB10G12400.1"/>
    <property type="gene ID" value="OB10G12400"/>
</dbReference>
<keyword evidence="3" id="KW-1185">Reference proteome</keyword>
<name>J3N142_ORYBR</name>
<dbReference type="Gramene" id="OB10G12400.1">
    <property type="protein sequence ID" value="OB10G12400.1"/>
    <property type="gene ID" value="OB10G12400"/>
</dbReference>
<reference evidence="2" key="1">
    <citation type="journal article" date="2013" name="Nat. Commun.">
        <title>Whole-genome sequencing of Oryza brachyantha reveals mechanisms underlying Oryza genome evolution.</title>
        <authorList>
            <person name="Chen J."/>
            <person name="Huang Q."/>
            <person name="Gao D."/>
            <person name="Wang J."/>
            <person name="Lang Y."/>
            <person name="Liu T."/>
            <person name="Li B."/>
            <person name="Bai Z."/>
            <person name="Luis Goicoechea J."/>
            <person name="Liang C."/>
            <person name="Chen C."/>
            <person name="Zhang W."/>
            <person name="Sun S."/>
            <person name="Liao Y."/>
            <person name="Zhang X."/>
            <person name="Yang L."/>
            <person name="Song C."/>
            <person name="Wang M."/>
            <person name="Shi J."/>
            <person name="Liu G."/>
            <person name="Liu J."/>
            <person name="Zhou H."/>
            <person name="Zhou W."/>
            <person name="Yu Q."/>
            <person name="An N."/>
            <person name="Chen Y."/>
            <person name="Cai Q."/>
            <person name="Wang B."/>
            <person name="Liu B."/>
            <person name="Min J."/>
            <person name="Huang Y."/>
            <person name="Wu H."/>
            <person name="Li Z."/>
            <person name="Zhang Y."/>
            <person name="Yin Y."/>
            <person name="Song W."/>
            <person name="Jiang J."/>
            <person name="Jackson S.A."/>
            <person name="Wing R.A."/>
            <person name="Wang J."/>
            <person name="Chen M."/>
        </authorList>
    </citation>
    <scope>NUCLEOTIDE SEQUENCE [LARGE SCALE GENOMIC DNA]</scope>
    <source>
        <strain evidence="2">cv. IRGC 101232</strain>
    </source>
</reference>
<protein>
    <submittedName>
        <fullName evidence="2">Uncharacterized protein</fullName>
    </submittedName>
</protein>
<accession>J3N142</accession>
<dbReference type="Proteomes" id="UP000006038">
    <property type="component" value="Chromosome 10"/>
</dbReference>
<proteinExistence type="predicted"/>
<reference evidence="2" key="2">
    <citation type="submission" date="2013-04" db="UniProtKB">
        <authorList>
            <consortium name="EnsemblPlants"/>
        </authorList>
    </citation>
    <scope>IDENTIFICATION</scope>
</reference>
<feature type="region of interest" description="Disordered" evidence="1">
    <location>
        <begin position="1"/>
        <end position="25"/>
    </location>
</feature>
<dbReference type="AlphaFoldDB" id="J3N142"/>